<dbReference type="EMBL" id="JAEQBW010000001">
    <property type="protein sequence ID" value="MBK6263653.1"/>
    <property type="molecule type" value="Genomic_DNA"/>
</dbReference>
<gene>
    <name evidence="4" type="ORF">JKA74_01295</name>
</gene>
<organism evidence="4 5">
    <name type="scientific">Marivirga aurantiaca</name>
    <dbReference type="NCBI Taxonomy" id="2802615"/>
    <lineage>
        <taxon>Bacteria</taxon>
        <taxon>Pseudomonadati</taxon>
        <taxon>Bacteroidota</taxon>
        <taxon>Cytophagia</taxon>
        <taxon>Cytophagales</taxon>
        <taxon>Marivirgaceae</taxon>
        <taxon>Marivirga</taxon>
    </lineage>
</organism>
<dbReference type="Pfam" id="PF13181">
    <property type="entry name" value="TPR_8"/>
    <property type="match status" value="1"/>
</dbReference>
<evidence type="ECO:0000313" key="4">
    <source>
        <dbReference type="EMBL" id="MBK6263653.1"/>
    </source>
</evidence>
<evidence type="ECO:0000313" key="5">
    <source>
        <dbReference type="Proteomes" id="UP000611723"/>
    </source>
</evidence>
<feature type="domain" description="CHAT" evidence="3">
    <location>
        <begin position="567"/>
        <end position="822"/>
    </location>
</feature>
<name>A0A935C8E4_9BACT</name>
<protein>
    <submittedName>
        <fullName evidence="4">CHAT domain-containing protein</fullName>
    </submittedName>
</protein>
<dbReference type="PANTHER" id="PTHR10098:SF108">
    <property type="entry name" value="TETRATRICOPEPTIDE REPEAT PROTEIN 28"/>
    <property type="match status" value="1"/>
</dbReference>
<dbReference type="RefSeq" id="WP_201429341.1">
    <property type="nucleotide sequence ID" value="NZ_JAEQBW010000001.1"/>
</dbReference>
<dbReference type="Gene3D" id="1.25.40.10">
    <property type="entry name" value="Tetratricopeptide repeat domain"/>
    <property type="match status" value="2"/>
</dbReference>
<accession>A0A935C8E4</accession>
<evidence type="ECO:0000256" key="2">
    <source>
        <dbReference type="SAM" id="SignalP"/>
    </source>
</evidence>
<feature type="transmembrane region" description="Helical" evidence="1">
    <location>
        <begin position="833"/>
        <end position="852"/>
    </location>
</feature>
<sequence length="859" mass="98570">MIRSFFIFLFLTTSMGAFSQSLTDSIYNDLDTFIANKPNENSLHALGERALHYTSRVEEKEEKLALVILQCNLAYYHKSFDHHTEAINLYENAYRNYSGNQLIGYDIIEYCLKPLGNLYTIRGDFTNAENTIKQYIFMAGKQGDEPQKIAGIINLSVVYHNTGNYDLAIKILKEAIKNPEIGTEQKNLLENNLTANLIALHKIEEAQKTLSLGQEENNSVEDYKNAAQMAFREQDFDQALHYLEKAGSKLIKSPDFTARQIAKIYVEQSDVYLASEQFQKADSILRAALAILIPVFDGKKGPVEEELYPENTLLDIFDGLAYLATDWQEALKYYDLSFYVSHLLQQPINTQEARIINQRENRKRSEKCIELLYQHYQITGETEILKKAFDYAESSKAVVLKEALNRKSLLKQYPKDSLLIAEKELASKQETTIDLLVRSQLTNSSEETIQAIITELNRINFSLKKVRRSISQKYTEDKIPRFTIEQIQEKLKNEKAGMSFYFYGQDAIYQFIITESLADLKQIPFDNDLKISIQNFIAFFDTPSAINNNINSYKTTAFELYRKLQLDQLNEVENLLIIPDGVLGFIPFEALLTHKTRTNIYKEMPFLMKHSKMFYNTSAAFYMNAQVREKGEKVLGIFPVFEGRKRMLKYSLDEAELMRANPKAQIFVREEATKANFLKQLGQNDILHLSTHASGGNFVVPANIEFIDDVMLVHELYGLSIDPYLVVLSACETGVGKLQKGEGAMSIARAFQYAGVQNLLFSLWQVNDYSTARLMQEFYQSYDKTHSAFVANQQSKWHYLENEEISNPKKSPYYWSAFVYYGVPETVESGNGYFYIIIISTLLSILIIAIALKYKKPKG</sequence>
<dbReference type="SUPFAM" id="SSF48452">
    <property type="entry name" value="TPR-like"/>
    <property type="match status" value="2"/>
</dbReference>
<feature type="signal peptide" evidence="2">
    <location>
        <begin position="1"/>
        <end position="19"/>
    </location>
</feature>
<comment type="caution">
    <text evidence="4">The sequence shown here is derived from an EMBL/GenBank/DDBJ whole genome shotgun (WGS) entry which is preliminary data.</text>
</comment>
<keyword evidence="1" id="KW-0812">Transmembrane</keyword>
<evidence type="ECO:0000259" key="3">
    <source>
        <dbReference type="Pfam" id="PF12770"/>
    </source>
</evidence>
<reference evidence="4" key="1">
    <citation type="submission" date="2021-01" db="EMBL/GenBank/DDBJ databases">
        <title>Marivirga aurantiaca sp. nov., isolated from intertidal surface sediments.</title>
        <authorList>
            <person name="Zhang M."/>
        </authorList>
    </citation>
    <scope>NUCLEOTIDE SEQUENCE</scope>
    <source>
        <strain evidence="4">S37H4</strain>
    </source>
</reference>
<dbReference type="Pfam" id="PF12770">
    <property type="entry name" value="CHAT"/>
    <property type="match status" value="1"/>
</dbReference>
<dbReference type="PANTHER" id="PTHR10098">
    <property type="entry name" value="RAPSYN-RELATED"/>
    <property type="match status" value="1"/>
</dbReference>
<dbReference type="InterPro" id="IPR011990">
    <property type="entry name" value="TPR-like_helical_dom_sf"/>
</dbReference>
<dbReference type="InterPro" id="IPR019734">
    <property type="entry name" value="TPR_rpt"/>
</dbReference>
<keyword evidence="5" id="KW-1185">Reference proteome</keyword>
<dbReference type="Proteomes" id="UP000611723">
    <property type="component" value="Unassembled WGS sequence"/>
</dbReference>
<dbReference type="AlphaFoldDB" id="A0A935C8E4"/>
<proteinExistence type="predicted"/>
<keyword evidence="2" id="KW-0732">Signal</keyword>
<evidence type="ECO:0000256" key="1">
    <source>
        <dbReference type="SAM" id="Phobius"/>
    </source>
</evidence>
<keyword evidence="1" id="KW-0472">Membrane</keyword>
<dbReference type="InterPro" id="IPR024983">
    <property type="entry name" value="CHAT_dom"/>
</dbReference>
<feature type="chain" id="PRO_5038117398" evidence="2">
    <location>
        <begin position="20"/>
        <end position="859"/>
    </location>
</feature>
<keyword evidence="1" id="KW-1133">Transmembrane helix</keyword>